<evidence type="ECO:0000256" key="1">
    <source>
        <dbReference type="SAM" id="MobiDB-lite"/>
    </source>
</evidence>
<feature type="region of interest" description="Disordered" evidence="1">
    <location>
        <begin position="73"/>
        <end position="111"/>
    </location>
</feature>
<name>A0AAV9R4T5_9TELE</name>
<dbReference type="GO" id="GO:0007131">
    <property type="term" value="P:reciprocal meiotic recombination"/>
    <property type="evidence" value="ECO:0007669"/>
    <property type="project" value="InterPro"/>
</dbReference>
<keyword evidence="3" id="KW-1185">Reference proteome</keyword>
<dbReference type="Pfam" id="PF15191">
    <property type="entry name" value="Synaptonemal_3"/>
    <property type="match status" value="1"/>
</dbReference>
<dbReference type="AlphaFoldDB" id="A0AAV9R4T5"/>
<comment type="caution">
    <text evidence="2">The sequence shown here is derived from an EMBL/GenBank/DDBJ whole genome shotgun (WGS) entry which is preliminary data.</text>
</comment>
<dbReference type="InterPro" id="IPR028145">
    <property type="entry name" value="Synaptonemal_3"/>
</dbReference>
<dbReference type="PANTHER" id="PTHR36686:SF1">
    <property type="entry name" value="SYNAPTONEMAL COMPLEX CENTRAL ELEMENT PROTEIN 3"/>
    <property type="match status" value="1"/>
</dbReference>
<dbReference type="PANTHER" id="PTHR36686">
    <property type="entry name" value="SYNAPTONEMAL COMPLEX CENTRAL ELEMENT PROTEIN 3"/>
    <property type="match status" value="1"/>
</dbReference>
<dbReference type="EMBL" id="JAHHUM010002371">
    <property type="protein sequence ID" value="KAK5604128.1"/>
    <property type="molecule type" value="Genomic_DNA"/>
</dbReference>
<protein>
    <submittedName>
        <fullName evidence="2">Uncharacterized protein</fullName>
    </submittedName>
</protein>
<feature type="compositionally biased region" description="Low complexity" evidence="1">
    <location>
        <begin position="1"/>
        <end position="14"/>
    </location>
</feature>
<dbReference type="GO" id="GO:0007130">
    <property type="term" value="P:synaptonemal complex assembly"/>
    <property type="evidence" value="ECO:0007669"/>
    <property type="project" value="InterPro"/>
</dbReference>
<proteinExistence type="predicted"/>
<evidence type="ECO:0000313" key="3">
    <source>
        <dbReference type="Proteomes" id="UP001311232"/>
    </source>
</evidence>
<dbReference type="Proteomes" id="UP001311232">
    <property type="component" value="Unassembled WGS sequence"/>
</dbReference>
<feature type="region of interest" description="Disordered" evidence="1">
    <location>
        <begin position="1"/>
        <end position="20"/>
    </location>
</feature>
<evidence type="ECO:0000313" key="2">
    <source>
        <dbReference type="EMBL" id="KAK5604128.1"/>
    </source>
</evidence>
<sequence>MEDSSFSTVPSRSSTDMSELNKDLERLTEDVENISVQLTWMAYDMVTLRSGFEMDACVRELEDAYSRCRAAVLGEPEPQPEMKAGAGNADSKQTMENTEKKEDQATSPASSAMENILRGLDSLSNSMDELALRTHLKQCDLIVCINHPDKMVFLQKIPEAVKQQLQPPIDA</sequence>
<dbReference type="GO" id="GO:0007283">
    <property type="term" value="P:spermatogenesis"/>
    <property type="evidence" value="ECO:0007669"/>
    <property type="project" value="InterPro"/>
</dbReference>
<accession>A0AAV9R4T5</accession>
<reference evidence="2 3" key="1">
    <citation type="submission" date="2021-06" db="EMBL/GenBank/DDBJ databases">
        <authorList>
            <person name="Palmer J.M."/>
        </authorList>
    </citation>
    <scope>NUCLEOTIDE SEQUENCE [LARGE SCALE GENOMIC DNA]</scope>
    <source>
        <strain evidence="2 3">MEX-2019</strain>
        <tissue evidence="2">Muscle</tissue>
    </source>
</reference>
<gene>
    <name evidence="2" type="ORF">CRENBAI_022888</name>
</gene>
<organism evidence="2 3">
    <name type="scientific">Crenichthys baileyi</name>
    <name type="common">White River springfish</name>
    <dbReference type="NCBI Taxonomy" id="28760"/>
    <lineage>
        <taxon>Eukaryota</taxon>
        <taxon>Metazoa</taxon>
        <taxon>Chordata</taxon>
        <taxon>Craniata</taxon>
        <taxon>Vertebrata</taxon>
        <taxon>Euteleostomi</taxon>
        <taxon>Actinopterygii</taxon>
        <taxon>Neopterygii</taxon>
        <taxon>Teleostei</taxon>
        <taxon>Neoteleostei</taxon>
        <taxon>Acanthomorphata</taxon>
        <taxon>Ovalentaria</taxon>
        <taxon>Atherinomorphae</taxon>
        <taxon>Cyprinodontiformes</taxon>
        <taxon>Goodeidae</taxon>
        <taxon>Crenichthys</taxon>
    </lineage>
</organism>